<protein>
    <submittedName>
        <fullName evidence="1">Uncharacterized protein</fullName>
    </submittedName>
</protein>
<name>A0A7Z0VPZ1_9GAMM</name>
<dbReference type="EMBL" id="MARB01000002">
    <property type="protein sequence ID" value="ODJ89438.1"/>
    <property type="molecule type" value="Genomic_DNA"/>
</dbReference>
<sequence>MDAKVRGRHMRLQPRHPFGEIEIGVDIERRRLGIAAHRHLGTSHQLDELSQRLADWMQRLTKTGDLIYYDMAKNESGLITQDYSFHPPGLYLFKLSIA</sequence>
<evidence type="ECO:0000313" key="2">
    <source>
        <dbReference type="Proteomes" id="UP000094769"/>
    </source>
</evidence>
<proteinExistence type="predicted"/>
<reference evidence="1 2" key="1">
    <citation type="submission" date="2016-06" db="EMBL/GenBank/DDBJ databases">
        <title>Genome sequence of endosymbiont of Candidatus Endolucinida thiodiazotropha.</title>
        <authorList>
            <person name="Poehlein A."/>
            <person name="Koenig S."/>
            <person name="Heiden S.E."/>
            <person name="Thuermer A."/>
            <person name="Voget S."/>
            <person name="Daniel R."/>
            <person name="Markert S."/>
            <person name="Gros O."/>
            <person name="Schweder T."/>
        </authorList>
    </citation>
    <scope>NUCLEOTIDE SEQUENCE [LARGE SCALE GENOMIC DNA]</scope>
    <source>
        <strain evidence="1 2">COS</strain>
    </source>
</reference>
<gene>
    <name evidence="1" type="ORF">CODIS_05370</name>
</gene>
<evidence type="ECO:0000313" key="1">
    <source>
        <dbReference type="EMBL" id="ODJ89438.1"/>
    </source>
</evidence>
<organism evidence="1 2">
    <name type="scientific">Candidatus Thiodiazotropha endolucinida</name>
    <dbReference type="NCBI Taxonomy" id="1655433"/>
    <lineage>
        <taxon>Bacteria</taxon>
        <taxon>Pseudomonadati</taxon>
        <taxon>Pseudomonadota</taxon>
        <taxon>Gammaproteobacteria</taxon>
        <taxon>Chromatiales</taxon>
        <taxon>Sedimenticolaceae</taxon>
        <taxon>Candidatus Thiodiazotropha</taxon>
    </lineage>
</organism>
<keyword evidence="2" id="KW-1185">Reference proteome</keyword>
<accession>A0A7Z0VPZ1</accession>
<comment type="caution">
    <text evidence="1">The sequence shown here is derived from an EMBL/GenBank/DDBJ whole genome shotgun (WGS) entry which is preliminary data.</text>
</comment>
<dbReference type="Proteomes" id="UP000094769">
    <property type="component" value="Unassembled WGS sequence"/>
</dbReference>
<dbReference type="AlphaFoldDB" id="A0A7Z0VPZ1"/>